<accession>A0ACC6TYR4</accession>
<sequence length="78" mass="9011">MRIDDGLRLVRPPADQEASDDYSQHRQHRPNAEILYERSLNGNLKRRGALGRMRDVAQRWIEFAASPMEVAQTLPIIL</sequence>
<reference evidence="1" key="1">
    <citation type="submission" date="2024-07" db="EMBL/GenBank/DDBJ databases">
        <title>A survey of Mimosa microsymbionts across Brazilian biomes reveals a high diversity of Paraburkholderia nodulating endemic species, but also that Cupriavidus is common as a symbiont of widespread species.</title>
        <authorList>
            <person name="Rouws L."/>
            <person name="Barauna A."/>
            <person name="Beukes C."/>
            <person name="Rouws J.R.C."/>
            <person name="De Faria S.M."/>
            <person name="Gross E."/>
            <person name="Bueno Dos Reis Junior F."/>
            <person name="Simon M.F."/>
            <person name="Maluk M."/>
            <person name="Odee D.W."/>
            <person name="Kenicer G."/>
            <person name="Young J.P.W."/>
            <person name="Reis V.M."/>
            <person name="Zilli J."/>
            <person name="James E.K."/>
        </authorList>
    </citation>
    <scope>NUCLEOTIDE SEQUENCE</scope>
    <source>
        <strain evidence="1">EG181B</strain>
    </source>
</reference>
<gene>
    <name evidence="1" type="ORF">AB4Y32_12045</name>
</gene>
<keyword evidence="2" id="KW-1185">Reference proteome</keyword>
<dbReference type="Proteomes" id="UP001558850">
    <property type="component" value="Unassembled WGS sequence"/>
</dbReference>
<comment type="caution">
    <text evidence="1">The sequence shown here is derived from an EMBL/GenBank/DDBJ whole genome shotgun (WGS) entry which is preliminary data.</text>
</comment>
<dbReference type="EMBL" id="JBFRCH010000005">
    <property type="protein sequence ID" value="MEX3932526.1"/>
    <property type="molecule type" value="Genomic_DNA"/>
</dbReference>
<evidence type="ECO:0000313" key="1">
    <source>
        <dbReference type="EMBL" id="MEX3932526.1"/>
    </source>
</evidence>
<name>A0ACC6TYR4_9BURK</name>
<proteinExistence type="predicted"/>
<evidence type="ECO:0000313" key="2">
    <source>
        <dbReference type="Proteomes" id="UP001558850"/>
    </source>
</evidence>
<protein>
    <submittedName>
        <fullName evidence="1">Uncharacterized protein</fullName>
    </submittedName>
</protein>
<organism evidence="1 2">
    <name type="scientific">Paraburkholderia phymatum</name>
    <dbReference type="NCBI Taxonomy" id="148447"/>
    <lineage>
        <taxon>Bacteria</taxon>
        <taxon>Pseudomonadati</taxon>
        <taxon>Pseudomonadota</taxon>
        <taxon>Betaproteobacteria</taxon>
        <taxon>Burkholderiales</taxon>
        <taxon>Burkholderiaceae</taxon>
        <taxon>Paraburkholderia</taxon>
    </lineage>
</organism>